<reference evidence="1 2" key="1">
    <citation type="submission" date="2018-08" db="EMBL/GenBank/DDBJ databases">
        <title>The metabolism and importance of syntrophic acetate oxidation coupled to methane or sulfide production in haloalkaline environments.</title>
        <authorList>
            <person name="Timmers P.H.A."/>
            <person name="Vavourakis C.D."/>
            <person name="Sorokin D.Y."/>
            <person name="Sinninghe Damste J.S."/>
            <person name="Muyzer G."/>
            <person name="Stams A.J.M."/>
            <person name="Plugge C.M."/>
        </authorList>
    </citation>
    <scope>NUCLEOTIDE SEQUENCE [LARGE SCALE GENOMIC DNA]</scope>
    <source>
        <strain evidence="1">MSAO_Bac1</strain>
    </source>
</reference>
<name>A0A424YC28_9FIRM</name>
<protein>
    <submittedName>
        <fullName evidence="1">FAD-dependent oxidoreductase</fullName>
    </submittedName>
</protein>
<accession>A0A424YC28</accession>
<proteinExistence type="predicted"/>
<dbReference type="PANTHER" id="PTHR43734:SF1">
    <property type="entry name" value="PHYTOENE DESATURASE"/>
    <property type="match status" value="1"/>
</dbReference>
<feature type="non-terminal residue" evidence="1">
    <location>
        <position position="152"/>
    </location>
</feature>
<organism evidence="1 2">
    <name type="scientific">Candidatus Syntrophonatronum acetioxidans</name>
    <dbReference type="NCBI Taxonomy" id="1795816"/>
    <lineage>
        <taxon>Bacteria</taxon>
        <taxon>Bacillati</taxon>
        <taxon>Bacillota</taxon>
        <taxon>Clostridia</taxon>
        <taxon>Eubacteriales</taxon>
        <taxon>Syntrophomonadaceae</taxon>
        <taxon>Candidatus Syntrophonatronum</taxon>
    </lineage>
</organism>
<dbReference type="AlphaFoldDB" id="A0A424YC28"/>
<sequence>MDKIVIIGGGIAGITAGIFAQKNGFDSIILEKHHTVGGECAGWDRQGYHIDGCIHWLIGTREGTPINGLWKNVGALDRVDIVNPESFMAVEYEGTTVHFYRNLELLKSSWIEISPEDKDTIEEFCRDIKTLQSFEMPVGKPDDMMNIFEKAR</sequence>
<dbReference type="PANTHER" id="PTHR43734">
    <property type="entry name" value="PHYTOENE DESATURASE"/>
    <property type="match status" value="1"/>
</dbReference>
<dbReference type="SUPFAM" id="SSF51905">
    <property type="entry name" value="FAD/NAD(P)-binding domain"/>
    <property type="match status" value="1"/>
</dbReference>
<evidence type="ECO:0000313" key="2">
    <source>
        <dbReference type="Proteomes" id="UP000285138"/>
    </source>
</evidence>
<dbReference type="Gene3D" id="3.50.50.60">
    <property type="entry name" value="FAD/NAD(P)-binding domain"/>
    <property type="match status" value="1"/>
</dbReference>
<dbReference type="EMBL" id="QZAA01000187">
    <property type="protein sequence ID" value="RQD74759.1"/>
    <property type="molecule type" value="Genomic_DNA"/>
</dbReference>
<dbReference type="Pfam" id="PF13450">
    <property type="entry name" value="NAD_binding_8"/>
    <property type="match status" value="1"/>
</dbReference>
<comment type="caution">
    <text evidence="1">The sequence shown here is derived from an EMBL/GenBank/DDBJ whole genome shotgun (WGS) entry which is preliminary data.</text>
</comment>
<gene>
    <name evidence="1" type="ORF">D5R97_07270</name>
</gene>
<evidence type="ECO:0000313" key="1">
    <source>
        <dbReference type="EMBL" id="RQD74759.1"/>
    </source>
</evidence>
<dbReference type="InterPro" id="IPR036188">
    <property type="entry name" value="FAD/NAD-bd_sf"/>
</dbReference>
<dbReference type="Proteomes" id="UP000285138">
    <property type="component" value="Unassembled WGS sequence"/>
</dbReference>